<proteinExistence type="predicted"/>
<accession>A0AAW2ZA30</accession>
<feature type="region of interest" description="Disordered" evidence="1">
    <location>
        <begin position="323"/>
        <end position="350"/>
    </location>
</feature>
<sequence>MADLGDFDEFLDSRLDDDTQAVDDEDFDKLLEEAETEALLAKEDLSVKVDAVPLDDHNKPNTPLDLKSLEDHNLQEGETEVVVLENLNNDIDETGELEEQNKRLSEFLIPLSQLGALEAETIPDPSHQHNSVSVAPQVVIEARIGLLISNLLNRFGKVLDVANPEQLAKKQQEEQSKVEEGTHSLHFRDLKGSLQRKLILLEHSVDNLSDLLEKTVVRKSQLRKQKKMLKQECIKRGEKIEQLNKQSQDEKNDWESRRQKWHIEKQALIAELEKNKIEVPKDILNSRVTVEDASVSHAVSELFSSLVSNSIFSQLATPSAAADTIKHDQDSKTDTETKVPAETTSNQDNTEKVIEVTPVAAAASAYIDSFKGWMWGAPAEVKQQQQQVKTKPAKKDQENVTTTDKN</sequence>
<evidence type="ECO:0000313" key="3">
    <source>
        <dbReference type="Proteomes" id="UP001431209"/>
    </source>
</evidence>
<protein>
    <submittedName>
        <fullName evidence="2">PyrC</fullName>
    </submittedName>
</protein>
<comment type="caution">
    <text evidence="2">The sequence shown here is derived from an EMBL/GenBank/DDBJ whole genome shotgun (WGS) entry which is preliminary data.</text>
</comment>
<evidence type="ECO:0000256" key="1">
    <source>
        <dbReference type="SAM" id="MobiDB-lite"/>
    </source>
</evidence>
<name>A0AAW2ZA30_9EUKA</name>
<organism evidence="2 3">
    <name type="scientific">Acrasis kona</name>
    <dbReference type="NCBI Taxonomy" id="1008807"/>
    <lineage>
        <taxon>Eukaryota</taxon>
        <taxon>Discoba</taxon>
        <taxon>Heterolobosea</taxon>
        <taxon>Tetramitia</taxon>
        <taxon>Eutetramitia</taxon>
        <taxon>Acrasidae</taxon>
        <taxon>Acrasis</taxon>
    </lineage>
</organism>
<reference evidence="2 3" key="1">
    <citation type="submission" date="2024-03" db="EMBL/GenBank/DDBJ databases">
        <title>The Acrasis kona genome and developmental transcriptomes reveal deep origins of eukaryotic multicellular pathways.</title>
        <authorList>
            <person name="Sheikh S."/>
            <person name="Fu C.-J."/>
            <person name="Brown M.W."/>
            <person name="Baldauf S.L."/>
        </authorList>
    </citation>
    <scope>NUCLEOTIDE SEQUENCE [LARGE SCALE GENOMIC DNA]</scope>
    <source>
        <strain evidence="2 3">ATCC MYA-3509</strain>
    </source>
</reference>
<evidence type="ECO:0000313" key="2">
    <source>
        <dbReference type="EMBL" id="KAL0485730.1"/>
    </source>
</evidence>
<feature type="compositionally biased region" description="Basic and acidic residues" evidence="1">
    <location>
        <begin position="393"/>
        <end position="406"/>
    </location>
</feature>
<gene>
    <name evidence="2" type="ORF">AKO1_003284</name>
</gene>
<keyword evidence="3" id="KW-1185">Reference proteome</keyword>
<feature type="region of interest" description="Disordered" evidence="1">
    <location>
        <begin position="378"/>
        <end position="406"/>
    </location>
</feature>
<dbReference type="AlphaFoldDB" id="A0AAW2ZA30"/>
<dbReference type="EMBL" id="JAOPGA020001160">
    <property type="protein sequence ID" value="KAL0485730.1"/>
    <property type="molecule type" value="Genomic_DNA"/>
</dbReference>
<feature type="compositionally biased region" description="Basic and acidic residues" evidence="1">
    <location>
        <begin position="324"/>
        <end position="339"/>
    </location>
</feature>
<dbReference type="Proteomes" id="UP001431209">
    <property type="component" value="Unassembled WGS sequence"/>
</dbReference>